<organism evidence="3 4">
    <name type="scientific">Corchorus olitorius</name>
    <dbReference type="NCBI Taxonomy" id="93759"/>
    <lineage>
        <taxon>Eukaryota</taxon>
        <taxon>Viridiplantae</taxon>
        <taxon>Streptophyta</taxon>
        <taxon>Embryophyta</taxon>
        <taxon>Tracheophyta</taxon>
        <taxon>Spermatophyta</taxon>
        <taxon>Magnoliopsida</taxon>
        <taxon>eudicotyledons</taxon>
        <taxon>Gunneridae</taxon>
        <taxon>Pentapetalae</taxon>
        <taxon>rosids</taxon>
        <taxon>malvids</taxon>
        <taxon>Malvales</taxon>
        <taxon>Malvaceae</taxon>
        <taxon>Grewioideae</taxon>
        <taxon>Apeibeae</taxon>
        <taxon>Corchorus</taxon>
    </lineage>
</organism>
<name>A0A1R3H6V7_9ROSI</name>
<reference evidence="4" key="1">
    <citation type="submission" date="2013-09" db="EMBL/GenBank/DDBJ databases">
        <title>Corchorus olitorius genome sequencing.</title>
        <authorList>
            <person name="Alam M."/>
            <person name="Haque M.S."/>
            <person name="Islam M.S."/>
            <person name="Emdad E.M."/>
            <person name="Islam M.M."/>
            <person name="Ahmed B."/>
            <person name="Halim A."/>
            <person name="Hossen Q.M.M."/>
            <person name="Hossain M.Z."/>
            <person name="Ahmed R."/>
            <person name="Khan M.M."/>
            <person name="Islam R."/>
            <person name="Rashid M.M."/>
            <person name="Khan S.A."/>
            <person name="Rahman M.S."/>
            <person name="Alam M."/>
            <person name="Yahiya A.S."/>
            <person name="Khan M.S."/>
            <person name="Azam M.S."/>
            <person name="Haque T."/>
            <person name="Lashkar M.Z.H."/>
            <person name="Akhand A.I."/>
            <person name="Morshed G."/>
            <person name="Roy S."/>
            <person name="Uddin K.S."/>
            <person name="Rabeya T."/>
            <person name="Hossain A.S."/>
            <person name="Chowdhury A."/>
            <person name="Snigdha A.R."/>
            <person name="Mortoza M.S."/>
            <person name="Matin S.A."/>
            <person name="Hoque S.M.E."/>
            <person name="Islam M.K."/>
            <person name="Roy D.K."/>
            <person name="Haider R."/>
            <person name="Moosa M.M."/>
            <person name="Elias S.M."/>
            <person name="Hasan A.M."/>
            <person name="Jahan S."/>
            <person name="Shafiuddin M."/>
            <person name="Mahmood N."/>
            <person name="Shommy N.S."/>
        </authorList>
    </citation>
    <scope>NUCLEOTIDE SEQUENCE [LARGE SCALE GENOMIC DNA]</scope>
    <source>
        <strain evidence="4">cv. O-4</strain>
    </source>
</reference>
<keyword evidence="2" id="KW-1133">Transmembrane helix</keyword>
<gene>
    <name evidence="3" type="ORF">COLO4_30779</name>
</gene>
<dbReference type="EMBL" id="AWUE01020787">
    <property type="protein sequence ID" value="OMO66098.1"/>
    <property type="molecule type" value="Genomic_DNA"/>
</dbReference>
<evidence type="ECO:0000313" key="4">
    <source>
        <dbReference type="Proteomes" id="UP000187203"/>
    </source>
</evidence>
<dbReference type="Proteomes" id="UP000187203">
    <property type="component" value="Unassembled WGS sequence"/>
</dbReference>
<keyword evidence="2" id="KW-0812">Transmembrane</keyword>
<dbReference type="AlphaFoldDB" id="A0A1R3H6V7"/>
<accession>A0A1R3H6V7</accession>
<keyword evidence="4" id="KW-1185">Reference proteome</keyword>
<protein>
    <submittedName>
        <fullName evidence="3">Uncharacterized protein</fullName>
    </submittedName>
</protein>
<proteinExistence type="predicted"/>
<evidence type="ECO:0000256" key="2">
    <source>
        <dbReference type="SAM" id="Phobius"/>
    </source>
</evidence>
<evidence type="ECO:0000256" key="1">
    <source>
        <dbReference type="SAM" id="MobiDB-lite"/>
    </source>
</evidence>
<evidence type="ECO:0000313" key="3">
    <source>
        <dbReference type="EMBL" id="OMO66098.1"/>
    </source>
</evidence>
<keyword evidence="2" id="KW-0472">Membrane</keyword>
<feature type="region of interest" description="Disordered" evidence="1">
    <location>
        <begin position="1"/>
        <end position="24"/>
    </location>
</feature>
<sequence>MVENPPPSSKAKTSRRRFEPQNNKGMCGKDFKGYGSLLKDHFIYCGLSSLVYGFTIANMGLTQ</sequence>
<feature type="transmembrane region" description="Helical" evidence="2">
    <location>
        <begin position="41"/>
        <end position="61"/>
    </location>
</feature>
<comment type="caution">
    <text evidence="3">The sequence shown here is derived from an EMBL/GenBank/DDBJ whole genome shotgun (WGS) entry which is preliminary data.</text>
</comment>